<dbReference type="AlphaFoldDB" id="I1XN29"/>
<keyword evidence="7 8" id="KW-0093">Biotin biosynthesis</keyword>
<keyword evidence="5 8" id="KW-0808">Transferase</keyword>
<dbReference type="STRING" id="754476.Q7A_3023"/>
<gene>
    <name evidence="8" type="primary">bioC</name>
    <name evidence="9" type="ordered locus">Q7A_3023</name>
</gene>
<evidence type="ECO:0000256" key="1">
    <source>
        <dbReference type="ARBA" id="ARBA00000852"/>
    </source>
</evidence>
<sequence length="299" mass="33259">MTDQASGPEKMRVARSFGKAAVSYDDVAILQRDTADEMLDRLELVKINPQHILDLGTGTGRNLHLLQQRYPAARQLAVDIAPAMLNQAKQRYRTDQGLRRWLPGQKSPLFIAGDAEQLPLADNSVDLVYANLALQWCDLTTAFAEIQRILRPGGLLMFSTLGPDTLHELRQSWAAVDNYPHINVFLDMHDVAEAMFAAGLADPVLDGDRHTLQYPDLVSMMRDLQQLGARNVNQGRRRGLTGKNTLKKVTQASEQFRINGQLPATYEVIYGHAWAGENSLPMTNDGCVAVSLDQLRSKL</sequence>
<dbReference type="EC" id="2.1.1.197" evidence="3 8"/>
<dbReference type="GO" id="GO:0008757">
    <property type="term" value="F:S-adenosylmethionine-dependent methyltransferase activity"/>
    <property type="evidence" value="ECO:0007669"/>
    <property type="project" value="InterPro"/>
</dbReference>
<dbReference type="InterPro" id="IPR011814">
    <property type="entry name" value="BioC"/>
</dbReference>
<keyword evidence="10" id="KW-1185">Reference proteome</keyword>
<accession>I1XN29</accession>
<dbReference type="Proteomes" id="UP000009144">
    <property type="component" value="Chromosome"/>
</dbReference>
<dbReference type="UniPathway" id="UPA00078"/>
<evidence type="ECO:0000256" key="4">
    <source>
        <dbReference type="ARBA" id="ARBA00022603"/>
    </source>
</evidence>
<dbReference type="CDD" id="cd02440">
    <property type="entry name" value="AdoMet_MTases"/>
    <property type="match status" value="1"/>
</dbReference>
<dbReference type="HOGENOM" id="CLU_046586_2_2_6"/>
<dbReference type="NCBIfam" id="TIGR02072">
    <property type="entry name" value="BioC"/>
    <property type="match status" value="1"/>
</dbReference>
<dbReference type="GO" id="GO:0010340">
    <property type="term" value="F:carboxyl-O-methyltransferase activity"/>
    <property type="evidence" value="ECO:0007669"/>
    <property type="project" value="UniProtKB-UniRule"/>
</dbReference>
<evidence type="ECO:0000256" key="6">
    <source>
        <dbReference type="ARBA" id="ARBA00022691"/>
    </source>
</evidence>
<evidence type="ECO:0000256" key="5">
    <source>
        <dbReference type="ARBA" id="ARBA00022679"/>
    </source>
</evidence>
<dbReference type="EMBL" id="CP003390">
    <property type="protein sequence ID" value="AFI85798.1"/>
    <property type="molecule type" value="Genomic_DNA"/>
</dbReference>
<proteinExistence type="inferred from homology"/>
<evidence type="ECO:0000313" key="9">
    <source>
        <dbReference type="EMBL" id="AFI85798.1"/>
    </source>
</evidence>
<evidence type="ECO:0000256" key="7">
    <source>
        <dbReference type="ARBA" id="ARBA00022756"/>
    </source>
</evidence>
<dbReference type="Gene3D" id="3.40.50.150">
    <property type="entry name" value="Vaccinia Virus protein VP39"/>
    <property type="match status" value="1"/>
</dbReference>
<reference evidence="9 10" key="1">
    <citation type="journal article" date="2012" name="J. Bacteriol.">
        <title>Complete genome sequences of Methylophaga sp. strain JAM1 and Methylophaga sp. strain JAM7.</title>
        <authorList>
            <person name="Villeneuve C."/>
            <person name="Martineau C."/>
            <person name="Mauffrey F."/>
            <person name="Villemur R."/>
        </authorList>
    </citation>
    <scope>NUCLEOTIDE SEQUENCE [LARGE SCALE GENOMIC DNA]</scope>
    <source>
        <strain evidence="9 10">JAM1</strain>
    </source>
</reference>
<dbReference type="PANTHER" id="PTHR13090:SF1">
    <property type="entry name" value="ARGININE-HYDROXYLASE NDUFAF5, MITOCHONDRIAL"/>
    <property type="match status" value="1"/>
</dbReference>
<comment type="pathway">
    <text evidence="2 8">Cofactor biosynthesis; biotin biosynthesis.</text>
</comment>
<keyword evidence="4 8" id="KW-0489">Methyltransferase</keyword>
<dbReference type="InterPro" id="IPR050602">
    <property type="entry name" value="Malonyl-ACP_OMT"/>
</dbReference>
<dbReference type="PANTHER" id="PTHR13090">
    <property type="entry name" value="ARGININE-HYDROXYLASE NDUFAF5, MITOCHONDRIAL"/>
    <property type="match status" value="1"/>
</dbReference>
<dbReference type="HAMAP" id="MF_00835">
    <property type="entry name" value="BioC"/>
    <property type="match status" value="1"/>
</dbReference>
<dbReference type="GO" id="GO:0032259">
    <property type="term" value="P:methylation"/>
    <property type="evidence" value="ECO:0007669"/>
    <property type="project" value="UniProtKB-KW"/>
</dbReference>
<name>I1XN29_METNJ</name>
<dbReference type="GO" id="GO:0009102">
    <property type="term" value="P:biotin biosynthetic process"/>
    <property type="evidence" value="ECO:0007669"/>
    <property type="project" value="UniProtKB-UniRule"/>
</dbReference>
<evidence type="ECO:0000256" key="8">
    <source>
        <dbReference type="HAMAP-Rule" id="MF_00835"/>
    </source>
</evidence>
<dbReference type="SUPFAM" id="SSF53335">
    <property type="entry name" value="S-adenosyl-L-methionine-dependent methyltransferases"/>
    <property type="match status" value="1"/>
</dbReference>
<comment type="catalytic activity">
    <reaction evidence="1 8">
        <text>malonyl-[ACP] + S-adenosyl-L-methionine = malonyl-[ACP] methyl ester + S-adenosyl-L-homocysteine</text>
        <dbReference type="Rhea" id="RHEA:17105"/>
        <dbReference type="Rhea" id="RHEA-COMP:9623"/>
        <dbReference type="Rhea" id="RHEA-COMP:9954"/>
        <dbReference type="ChEBI" id="CHEBI:57856"/>
        <dbReference type="ChEBI" id="CHEBI:59789"/>
        <dbReference type="ChEBI" id="CHEBI:78449"/>
        <dbReference type="ChEBI" id="CHEBI:78845"/>
        <dbReference type="EC" id="2.1.1.197"/>
    </reaction>
</comment>
<dbReference type="eggNOG" id="COG2226">
    <property type="taxonomic scope" value="Bacteria"/>
</dbReference>
<comment type="function">
    <text evidence="8">Converts the free carboxyl group of a malonyl-thioester to its methyl ester by transfer of a methyl group from S-adenosyl-L-methionine (SAM). It allows to synthesize pimeloyl-ACP via the fatty acid synthetic pathway.</text>
</comment>
<dbReference type="Pfam" id="PF08241">
    <property type="entry name" value="Methyltransf_11"/>
    <property type="match status" value="1"/>
</dbReference>
<dbReference type="OrthoDB" id="9760689at2"/>
<protein>
    <recommendedName>
        <fullName evidence="3 8">Malonyl-[acyl-carrier protein] O-methyltransferase</fullName>
        <shortName evidence="8">Malonyl-ACP O-methyltransferase</shortName>
        <ecNumber evidence="3 8">2.1.1.197</ecNumber>
    </recommendedName>
    <alternativeName>
        <fullName evidence="8">Biotin synthesis protein BioC</fullName>
    </alternativeName>
</protein>
<dbReference type="InterPro" id="IPR029063">
    <property type="entry name" value="SAM-dependent_MTases_sf"/>
</dbReference>
<evidence type="ECO:0000256" key="2">
    <source>
        <dbReference type="ARBA" id="ARBA00004746"/>
    </source>
</evidence>
<dbReference type="PATRIC" id="fig|754476.3.peg.2969"/>
<dbReference type="GO" id="GO:0102130">
    <property type="term" value="F:malonyl-CoA methyltransferase activity"/>
    <property type="evidence" value="ECO:0007669"/>
    <property type="project" value="UniProtKB-EC"/>
</dbReference>
<evidence type="ECO:0000313" key="10">
    <source>
        <dbReference type="Proteomes" id="UP000009144"/>
    </source>
</evidence>
<dbReference type="KEGG" id="mej:Q7A_3023"/>
<dbReference type="InterPro" id="IPR013216">
    <property type="entry name" value="Methyltransf_11"/>
</dbReference>
<comment type="similarity">
    <text evidence="8">Belongs to the methyltransferase superfamily.</text>
</comment>
<reference evidence="9 10" key="2">
    <citation type="journal article" date="2013" name="Int. J. Syst. Evol. Microbiol.">
        <title>Methylophaga nitratireducenticrescens sp. nov. and Methylophaga frappieri sp. nov., isolated from the biofilm of the methanol-fed denitrification system treating the seawater at the Montreal Biodome.</title>
        <authorList>
            <person name="Villeneuve C."/>
            <person name="Martineau C."/>
            <person name="Mauffrey F."/>
            <person name="Villemur R."/>
        </authorList>
    </citation>
    <scope>NUCLEOTIDE SEQUENCE [LARGE SCALE GENOMIC DNA]</scope>
    <source>
        <strain evidence="9 10">JAM1</strain>
    </source>
</reference>
<dbReference type="RefSeq" id="WP_014708159.1">
    <property type="nucleotide sequence ID" value="NC_017857.3"/>
</dbReference>
<evidence type="ECO:0000256" key="3">
    <source>
        <dbReference type="ARBA" id="ARBA00012327"/>
    </source>
</evidence>
<keyword evidence="6 8" id="KW-0949">S-adenosyl-L-methionine</keyword>
<organism evidence="9 10">
    <name type="scientific">Methylophaga nitratireducenticrescens</name>
    <dbReference type="NCBI Taxonomy" id="754476"/>
    <lineage>
        <taxon>Bacteria</taxon>
        <taxon>Pseudomonadati</taxon>
        <taxon>Pseudomonadota</taxon>
        <taxon>Gammaproteobacteria</taxon>
        <taxon>Thiotrichales</taxon>
        <taxon>Piscirickettsiaceae</taxon>
        <taxon>Methylophaga</taxon>
    </lineage>
</organism>